<reference evidence="3 4" key="1">
    <citation type="submission" date="2019-04" db="EMBL/GenBank/DDBJ databases">
        <title>Taxonomy of novel Haliea sp. from mangrove soil of West Coast of India.</title>
        <authorList>
            <person name="Verma A."/>
            <person name="Kumar P."/>
            <person name="Krishnamurthi S."/>
        </authorList>
    </citation>
    <scope>NUCLEOTIDE SEQUENCE [LARGE SCALE GENOMIC DNA]</scope>
    <source>
        <strain evidence="3 4">SAOS-164</strain>
    </source>
</reference>
<dbReference type="AlphaFoldDB" id="A0A4Z0LYE8"/>
<evidence type="ECO:0000313" key="4">
    <source>
        <dbReference type="Proteomes" id="UP000298050"/>
    </source>
</evidence>
<proteinExistence type="predicted"/>
<gene>
    <name evidence="3" type="ORF">E4634_15200</name>
</gene>
<dbReference type="PANTHER" id="PTHR43048:SF3">
    <property type="entry name" value="METHYLMALONYL-COA EPIMERASE, MITOCHONDRIAL"/>
    <property type="match status" value="1"/>
</dbReference>
<dbReference type="Gene3D" id="3.10.180.10">
    <property type="entry name" value="2,3-Dihydroxybiphenyl 1,2-Dioxygenase, domain 1"/>
    <property type="match status" value="1"/>
</dbReference>
<keyword evidence="4" id="KW-1185">Reference proteome</keyword>
<dbReference type="PROSITE" id="PS00934">
    <property type="entry name" value="GLYOXALASE_I_1"/>
    <property type="match status" value="1"/>
</dbReference>
<dbReference type="OrthoDB" id="9795618at2"/>
<dbReference type="GO" id="GO:0004493">
    <property type="term" value="F:methylmalonyl-CoA epimerase activity"/>
    <property type="evidence" value="ECO:0007669"/>
    <property type="project" value="TreeGrafter"/>
</dbReference>
<evidence type="ECO:0000259" key="2">
    <source>
        <dbReference type="PROSITE" id="PS51819"/>
    </source>
</evidence>
<dbReference type="CDD" id="cd06587">
    <property type="entry name" value="VOC"/>
    <property type="match status" value="1"/>
</dbReference>
<dbReference type="GO" id="GO:0046872">
    <property type="term" value="F:metal ion binding"/>
    <property type="evidence" value="ECO:0007669"/>
    <property type="project" value="UniProtKB-KW"/>
</dbReference>
<dbReference type="PANTHER" id="PTHR43048">
    <property type="entry name" value="METHYLMALONYL-COA EPIMERASE"/>
    <property type="match status" value="1"/>
</dbReference>
<sequence>MSESPVVSMMHTGLCVSDLAKSKAFYSEALGFTADVSMEGLGEPLDQLLELPGQTVDVCQLHNNGMRIELVTSSGGVTGPAERRPMNQRGITHMTFTVTDIEAVMAAVKEYGGQVHMETWIDSAFGKIVFCTDPDGTRIELMQAPG</sequence>
<dbReference type="InterPro" id="IPR029068">
    <property type="entry name" value="Glyas_Bleomycin-R_OHBP_Dase"/>
</dbReference>
<dbReference type="InterPro" id="IPR004360">
    <property type="entry name" value="Glyas_Fos-R_dOase_dom"/>
</dbReference>
<evidence type="ECO:0000256" key="1">
    <source>
        <dbReference type="ARBA" id="ARBA00022723"/>
    </source>
</evidence>
<dbReference type="GO" id="GO:0046491">
    <property type="term" value="P:L-methylmalonyl-CoA metabolic process"/>
    <property type="evidence" value="ECO:0007669"/>
    <property type="project" value="TreeGrafter"/>
</dbReference>
<dbReference type="InterPro" id="IPR051785">
    <property type="entry name" value="MMCE/EMCE_epimerase"/>
</dbReference>
<name>A0A4Z0LYE8_9GAMM</name>
<dbReference type="SUPFAM" id="SSF54593">
    <property type="entry name" value="Glyoxalase/Bleomycin resistance protein/Dihydroxybiphenyl dioxygenase"/>
    <property type="match status" value="1"/>
</dbReference>
<keyword evidence="1" id="KW-0479">Metal-binding</keyword>
<dbReference type="RefSeq" id="WP_135445419.1">
    <property type="nucleotide sequence ID" value="NZ_SRLE01000010.1"/>
</dbReference>
<dbReference type="PROSITE" id="PS51819">
    <property type="entry name" value="VOC"/>
    <property type="match status" value="1"/>
</dbReference>
<accession>A0A4Z0LYE8</accession>
<protein>
    <submittedName>
        <fullName evidence="3">VOC family protein</fullName>
    </submittedName>
</protein>
<dbReference type="InterPro" id="IPR037523">
    <property type="entry name" value="VOC_core"/>
</dbReference>
<dbReference type="GO" id="GO:0004462">
    <property type="term" value="F:lactoylglutathione lyase activity"/>
    <property type="evidence" value="ECO:0007669"/>
    <property type="project" value="InterPro"/>
</dbReference>
<feature type="domain" description="VOC" evidence="2">
    <location>
        <begin position="8"/>
        <end position="144"/>
    </location>
</feature>
<comment type="caution">
    <text evidence="3">The sequence shown here is derived from an EMBL/GenBank/DDBJ whole genome shotgun (WGS) entry which is preliminary data.</text>
</comment>
<organism evidence="3 4">
    <name type="scientific">Mangrovimicrobium sediminis</name>
    <dbReference type="NCBI Taxonomy" id="2562682"/>
    <lineage>
        <taxon>Bacteria</taxon>
        <taxon>Pseudomonadati</taxon>
        <taxon>Pseudomonadota</taxon>
        <taxon>Gammaproteobacteria</taxon>
        <taxon>Cellvibrionales</taxon>
        <taxon>Halieaceae</taxon>
        <taxon>Mangrovimicrobium</taxon>
    </lineage>
</organism>
<dbReference type="InterPro" id="IPR018146">
    <property type="entry name" value="Glyoxalase_1_CS"/>
</dbReference>
<dbReference type="Pfam" id="PF00903">
    <property type="entry name" value="Glyoxalase"/>
    <property type="match status" value="1"/>
</dbReference>
<dbReference type="EMBL" id="SRLE01000010">
    <property type="protein sequence ID" value="TGD72309.1"/>
    <property type="molecule type" value="Genomic_DNA"/>
</dbReference>
<evidence type="ECO:0000313" key="3">
    <source>
        <dbReference type="EMBL" id="TGD72309.1"/>
    </source>
</evidence>
<dbReference type="Proteomes" id="UP000298050">
    <property type="component" value="Unassembled WGS sequence"/>
</dbReference>